<reference evidence="2 3" key="1">
    <citation type="journal article" date="2019" name="Int. J. Syst. Evol. Microbiol.">
        <title>The Global Catalogue of Microorganisms (GCM) 10K type strain sequencing project: providing services to taxonomists for standard genome sequencing and annotation.</title>
        <authorList>
            <consortium name="The Broad Institute Genomics Platform"/>
            <consortium name="The Broad Institute Genome Sequencing Center for Infectious Disease"/>
            <person name="Wu L."/>
            <person name="Ma J."/>
        </authorList>
    </citation>
    <scope>NUCLEOTIDE SEQUENCE [LARGE SCALE GENOMIC DNA]</scope>
    <source>
        <strain evidence="2 3">JCM 16327</strain>
    </source>
</reference>
<dbReference type="Pfam" id="PF25951">
    <property type="entry name" value="DUF7989"/>
    <property type="match status" value="1"/>
</dbReference>
<dbReference type="Proteomes" id="UP001500194">
    <property type="component" value="Unassembled WGS sequence"/>
</dbReference>
<dbReference type="EMBL" id="BAAADU010000002">
    <property type="protein sequence ID" value="GAA0654931.1"/>
    <property type="molecule type" value="Genomic_DNA"/>
</dbReference>
<name>A0AAV3T342_9EURY</name>
<evidence type="ECO:0000256" key="1">
    <source>
        <dbReference type="SAM" id="MobiDB-lite"/>
    </source>
</evidence>
<dbReference type="InterPro" id="IPR058742">
    <property type="entry name" value="DUF7989"/>
</dbReference>
<gene>
    <name evidence="2" type="ORF">GCM10009019_18230</name>
</gene>
<dbReference type="RefSeq" id="WP_227260317.1">
    <property type="nucleotide sequence ID" value="NZ_BAAADU010000002.1"/>
</dbReference>
<dbReference type="AlphaFoldDB" id="A0AAV3T342"/>
<evidence type="ECO:0000313" key="2">
    <source>
        <dbReference type="EMBL" id="GAA0654931.1"/>
    </source>
</evidence>
<keyword evidence="3" id="KW-1185">Reference proteome</keyword>
<comment type="caution">
    <text evidence="2">The sequence shown here is derived from an EMBL/GenBank/DDBJ whole genome shotgun (WGS) entry which is preliminary data.</text>
</comment>
<sequence>MTDEPSMQEISHTHTDTAHSRRRLYARGETVAADGGRRDATADRRQESMADVTHATREEPNRVFERGGEFEDE</sequence>
<proteinExistence type="predicted"/>
<protein>
    <submittedName>
        <fullName evidence="2">Uncharacterized protein</fullName>
    </submittedName>
</protein>
<feature type="compositionally biased region" description="Basic and acidic residues" evidence="1">
    <location>
        <begin position="35"/>
        <end position="73"/>
    </location>
</feature>
<dbReference type="GeneID" id="68573500"/>
<evidence type="ECO:0000313" key="3">
    <source>
        <dbReference type="Proteomes" id="UP001500194"/>
    </source>
</evidence>
<organism evidence="2 3">
    <name type="scientific">Salarchaeum japonicum</name>
    <dbReference type="NCBI Taxonomy" id="555573"/>
    <lineage>
        <taxon>Archaea</taxon>
        <taxon>Methanobacteriati</taxon>
        <taxon>Methanobacteriota</taxon>
        <taxon>Stenosarchaea group</taxon>
        <taxon>Halobacteria</taxon>
        <taxon>Halobacteriales</taxon>
        <taxon>Halobacteriaceae</taxon>
    </lineage>
</organism>
<feature type="region of interest" description="Disordered" evidence="1">
    <location>
        <begin position="1"/>
        <end position="73"/>
    </location>
</feature>
<accession>A0AAV3T342</accession>